<dbReference type="GO" id="GO:0005829">
    <property type="term" value="C:cytosol"/>
    <property type="evidence" value="ECO:0007669"/>
    <property type="project" value="TreeGrafter"/>
</dbReference>
<accession>A0A3M4NY79</accession>
<sequence>MTANAALFEKGFNMSVWRQAPDIEALMAAQKNTIGEVLDIRFESFTDDSLTASMVVDQRTHQPFGLLHGGASVVLAESLGSMASYLIVDPSKYFCVGLEVNANHLRGVRTGRVTGVVRPVHIGRTTHVWDIRISTEEGKLSCISRLTVAVVPHGQEPPAR</sequence>
<name>A0A3M4NY79_PSEVI</name>
<dbReference type="InterPro" id="IPR003736">
    <property type="entry name" value="PAAI_dom"/>
</dbReference>
<organism evidence="4 5">
    <name type="scientific">Pseudomonas viridiflava</name>
    <name type="common">Phytomonas viridiflava</name>
    <dbReference type="NCBI Taxonomy" id="33069"/>
    <lineage>
        <taxon>Bacteria</taxon>
        <taxon>Pseudomonadati</taxon>
        <taxon>Pseudomonadota</taxon>
        <taxon>Gammaproteobacteria</taxon>
        <taxon>Pseudomonadales</taxon>
        <taxon>Pseudomonadaceae</taxon>
        <taxon>Pseudomonas</taxon>
    </lineage>
</organism>
<dbReference type="Proteomes" id="UP000271866">
    <property type="component" value="Unassembled WGS sequence"/>
</dbReference>
<evidence type="ECO:0000256" key="1">
    <source>
        <dbReference type="ARBA" id="ARBA00008324"/>
    </source>
</evidence>
<dbReference type="InterPro" id="IPR029069">
    <property type="entry name" value="HotDog_dom_sf"/>
</dbReference>
<evidence type="ECO:0000259" key="3">
    <source>
        <dbReference type="Pfam" id="PF03061"/>
    </source>
</evidence>
<reference evidence="4 5" key="1">
    <citation type="submission" date="2018-08" db="EMBL/GenBank/DDBJ databases">
        <title>Recombination of ecologically and evolutionarily significant loci maintains genetic cohesion in the Pseudomonas syringae species complex.</title>
        <authorList>
            <person name="Dillon M."/>
            <person name="Thakur S."/>
            <person name="Almeida R.N.D."/>
            <person name="Weir B.S."/>
            <person name="Guttman D.S."/>
        </authorList>
    </citation>
    <scope>NUCLEOTIDE SEQUENCE [LARGE SCALE GENOMIC DNA]</scope>
    <source>
        <strain evidence="4 5">ICMP 11296</strain>
    </source>
</reference>
<dbReference type="GO" id="GO:0061522">
    <property type="term" value="F:1,4-dihydroxy-2-naphthoyl-CoA thioesterase activity"/>
    <property type="evidence" value="ECO:0007669"/>
    <property type="project" value="TreeGrafter"/>
</dbReference>
<dbReference type="EMBL" id="RBRK01000154">
    <property type="protein sequence ID" value="RMQ70766.1"/>
    <property type="molecule type" value="Genomic_DNA"/>
</dbReference>
<feature type="domain" description="Thioesterase" evidence="3">
    <location>
        <begin position="64"/>
        <end position="142"/>
    </location>
</feature>
<protein>
    <submittedName>
        <fullName evidence="4">Thioesterase protein</fullName>
    </submittedName>
</protein>
<evidence type="ECO:0000313" key="4">
    <source>
        <dbReference type="EMBL" id="RMQ70766.1"/>
    </source>
</evidence>
<keyword evidence="2" id="KW-0378">Hydrolase</keyword>
<dbReference type="AlphaFoldDB" id="A0A3M4NY79"/>
<proteinExistence type="inferred from homology"/>
<evidence type="ECO:0000313" key="5">
    <source>
        <dbReference type="Proteomes" id="UP000271866"/>
    </source>
</evidence>
<dbReference type="InterPro" id="IPR006683">
    <property type="entry name" value="Thioestr_dom"/>
</dbReference>
<comment type="caution">
    <text evidence="4">The sequence shown here is derived from an EMBL/GenBank/DDBJ whole genome shotgun (WGS) entry which is preliminary data.</text>
</comment>
<dbReference type="STRING" id="33069.AO065_01040"/>
<dbReference type="PANTHER" id="PTHR43240">
    <property type="entry name" value="1,4-DIHYDROXY-2-NAPHTHOYL-COA THIOESTERASE 1"/>
    <property type="match status" value="1"/>
</dbReference>
<comment type="similarity">
    <text evidence="1">Belongs to the thioesterase PaaI family.</text>
</comment>
<dbReference type="Gene3D" id="3.10.129.10">
    <property type="entry name" value="Hotdog Thioesterase"/>
    <property type="match status" value="1"/>
</dbReference>
<gene>
    <name evidence="4" type="ORF">ALP98_02603</name>
</gene>
<dbReference type="Pfam" id="PF03061">
    <property type="entry name" value="4HBT"/>
    <property type="match status" value="1"/>
</dbReference>
<evidence type="ECO:0000256" key="2">
    <source>
        <dbReference type="ARBA" id="ARBA00022801"/>
    </source>
</evidence>
<dbReference type="SUPFAM" id="SSF54637">
    <property type="entry name" value="Thioesterase/thiol ester dehydrase-isomerase"/>
    <property type="match status" value="1"/>
</dbReference>
<dbReference type="CDD" id="cd03443">
    <property type="entry name" value="PaaI_thioesterase"/>
    <property type="match status" value="1"/>
</dbReference>
<dbReference type="NCBIfam" id="TIGR00369">
    <property type="entry name" value="unchar_dom_1"/>
    <property type="match status" value="1"/>
</dbReference>
<dbReference type="PANTHER" id="PTHR43240:SF5">
    <property type="entry name" value="1,4-DIHYDROXY-2-NAPHTHOYL-COA THIOESTERASE 1"/>
    <property type="match status" value="1"/>
</dbReference>